<dbReference type="GO" id="GO:0016301">
    <property type="term" value="F:kinase activity"/>
    <property type="evidence" value="ECO:0007669"/>
    <property type="project" value="UniProtKB-KW"/>
</dbReference>
<dbReference type="PANTHER" id="PTHR18964">
    <property type="entry name" value="ROK (REPRESSOR, ORF, KINASE) FAMILY"/>
    <property type="match status" value="1"/>
</dbReference>
<reference evidence="2 3" key="1">
    <citation type="submission" date="2019-03" db="EMBL/GenBank/DDBJ databases">
        <title>Complete genome sequence of Spiroplasma gladiatoris TG-1 (DSM 22552).</title>
        <authorList>
            <person name="Lin Y.-C."/>
            <person name="Chou L."/>
            <person name="Kuo C.-H."/>
        </authorList>
    </citation>
    <scope>NUCLEOTIDE SEQUENCE [LARGE SCALE GENOMIC DNA]</scope>
    <source>
        <strain evidence="2 3">TG-1</strain>
    </source>
</reference>
<sequence>MKIAIDIGGTSIRIAKVYGKEIKDLLIFDTNINEPKESYEKIKEYINQAKQESELISIGLCVPGPLDLKKGMILTTHNLPGWSNLNIVEMFKKDFDVPILFNNDANIAALGQAIILKKTSVLFVTVSTGIGAGYVNDNKILNGFTTNACEVANAIPDLSQGDEIKSGIEFFGSGSNIPRQLKKRGVEVKNATEAFEIFNNKNNPIVNDYFKELEDKFVQFFATGIYFLNPEVLVVGGSVALNNQEFFKRIFKRLEVVTKDIAYATPCEFAKDSTNATLLGCVFQ</sequence>
<dbReference type="PANTHER" id="PTHR18964:SF149">
    <property type="entry name" value="BIFUNCTIONAL UDP-N-ACETYLGLUCOSAMINE 2-EPIMERASE_N-ACETYLMANNOSAMINE KINASE"/>
    <property type="match status" value="1"/>
</dbReference>
<dbReference type="EMBL" id="CP038013">
    <property type="protein sequence ID" value="QBQ07405.1"/>
    <property type="molecule type" value="Genomic_DNA"/>
</dbReference>
<dbReference type="Proteomes" id="UP000294309">
    <property type="component" value="Chromosome"/>
</dbReference>
<dbReference type="InterPro" id="IPR000600">
    <property type="entry name" value="ROK"/>
</dbReference>
<evidence type="ECO:0000313" key="3">
    <source>
        <dbReference type="Proteomes" id="UP000294309"/>
    </source>
</evidence>
<keyword evidence="3" id="KW-1185">Reference proteome</keyword>
<dbReference type="Gene3D" id="3.30.420.40">
    <property type="match status" value="2"/>
</dbReference>
<evidence type="ECO:0000313" key="2">
    <source>
        <dbReference type="EMBL" id="QBQ07405.1"/>
    </source>
</evidence>
<dbReference type="KEGG" id="sgq:SGLAD_v1c02060"/>
<dbReference type="RefSeq" id="WP_134297199.1">
    <property type="nucleotide sequence ID" value="NZ_CP038013.1"/>
</dbReference>
<dbReference type="OrthoDB" id="9796533at2"/>
<dbReference type="CDD" id="cd23763">
    <property type="entry name" value="ASKHA_ATPase_ROK"/>
    <property type="match status" value="1"/>
</dbReference>
<dbReference type="AlphaFoldDB" id="A0A4P7AGC0"/>
<name>A0A4P7AGC0_9MOLU</name>
<dbReference type="InterPro" id="IPR043129">
    <property type="entry name" value="ATPase_NBD"/>
</dbReference>
<organism evidence="2 3">
    <name type="scientific">Spiroplasma gladiatoris</name>
    <dbReference type="NCBI Taxonomy" id="2143"/>
    <lineage>
        <taxon>Bacteria</taxon>
        <taxon>Bacillati</taxon>
        <taxon>Mycoplasmatota</taxon>
        <taxon>Mollicutes</taxon>
        <taxon>Entomoplasmatales</taxon>
        <taxon>Spiroplasmataceae</taxon>
        <taxon>Spiroplasma</taxon>
    </lineage>
</organism>
<accession>A0A4P7AGC0</accession>
<comment type="similarity">
    <text evidence="1">Belongs to the ROK (NagC/XylR) family.</text>
</comment>
<dbReference type="Pfam" id="PF00480">
    <property type="entry name" value="ROK"/>
    <property type="match status" value="1"/>
</dbReference>
<gene>
    <name evidence="2" type="primary">glk</name>
    <name evidence="2" type="ORF">SGLAD_v1c02060</name>
</gene>
<evidence type="ECO:0000256" key="1">
    <source>
        <dbReference type="ARBA" id="ARBA00006479"/>
    </source>
</evidence>
<proteinExistence type="inferred from homology"/>
<protein>
    <submittedName>
        <fullName evidence="2">Glucokinase</fullName>
    </submittedName>
</protein>
<keyword evidence="2" id="KW-0808">Transferase</keyword>
<keyword evidence="2" id="KW-0418">Kinase</keyword>
<dbReference type="SUPFAM" id="SSF53067">
    <property type="entry name" value="Actin-like ATPase domain"/>
    <property type="match status" value="1"/>
</dbReference>